<evidence type="ECO:0000256" key="3">
    <source>
        <dbReference type="ARBA" id="ARBA00018111"/>
    </source>
</evidence>
<dbReference type="PANTHER" id="PTHR33602:SF1">
    <property type="entry name" value="REGULATORY PROTEIN RECX FAMILY PROTEIN"/>
    <property type="match status" value="1"/>
</dbReference>
<dbReference type="Proteomes" id="UP000635071">
    <property type="component" value="Unassembled WGS sequence"/>
</dbReference>
<evidence type="ECO:0000313" key="8">
    <source>
        <dbReference type="Proteomes" id="UP000635071"/>
    </source>
</evidence>
<dbReference type="InterPro" id="IPR003783">
    <property type="entry name" value="Regulatory_RecX"/>
</dbReference>
<name>A0A917E6T1_9SPHN</name>
<evidence type="ECO:0000256" key="2">
    <source>
        <dbReference type="ARBA" id="ARBA00009695"/>
    </source>
</evidence>
<organism evidence="7 8">
    <name type="scientific">Sandarakinorhabdus glacialis</name>
    <dbReference type="NCBI Taxonomy" id="1614636"/>
    <lineage>
        <taxon>Bacteria</taxon>
        <taxon>Pseudomonadati</taxon>
        <taxon>Pseudomonadota</taxon>
        <taxon>Alphaproteobacteria</taxon>
        <taxon>Sphingomonadales</taxon>
        <taxon>Sphingosinicellaceae</taxon>
        <taxon>Sandarakinorhabdus</taxon>
    </lineage>
</organism>
<feature type="domain" description="RecX second three-helical" evidence="6">
    <location>
        <begin position="93"/>
        <end position="133"/>
    </location>
</feature>
<reference evidence="7" key="1">
    <citation type="journal article" date="2014" name="Int. J. Syst. Evol. Microbiol.">
        <title>Complete genome sequence of Corynebacterium casei LMG S-19264T (=DSM 44701T), isolated from a smear-ripened cheese.</title>
        <authorList>
            <consortium name="US DOE Joint Genome Institute (JGI-PGF)"/>
            <person name="Walter F."/>
            <person name="Albersmeier A."/>
            <person name="Kalinowski J."/>
            <person name="Ruckert C."/>
        </authorList>
    </citation>
    <scope>NUCLEOTIDE SEQUENCE</scope>
    <source>
        <strain evidence="7">CGMCC 1.15519</strain>
    </source>
</reference>
<comment type="similarity">
    <text evidence="2">Belongs to the RecX family.</text>
</comment>
<evidence type="ECO:0000256" key="4">
    <source>
        <dbReference type="ARBA" id="ARBA00022490"/>
    </source>
</evidence>
<accession>A0A917E6T1</accession>
<feature type="compositionally biased region" description="Basic and acidic residues" evidence="5">
    <location>
        <begin position="23"/>
        <end position="34"/>
    </location>
</feature>
<dbReference type="RefSeq" id="WP_188762379.1">
    <property type="nucleotide sequence ID" value="NZ_BMJM01000004.1"/>
</dbReference>
<dbReference type="InterPro" id="IPR036388">
    <property type="entry name" value="WH-like_DNA-bd_sf"/>
</dbReference>
<protein>
    <recommendedName>
        <fullName evidence="3">Regulatory protein RecX</fullName>
    </recommendedName>
</protein>
<feature type="region of interest" description="Disordered" evidence="5">
    <location>
        <begin position="1"/>
        <end position="35"/>
    </location>
</feature>
<dbReference type="GO" id="GO:0006282">
    <property type="term" value="P:regulation of DNA repair"/>
    <property type="evidence" value="ECO:0007669"/>
    <property type="project" value="InterPro"/>
</dbReference>
<evidence type="ECO:0000256" key="5">
    <source>
        <dbReference type="SAM" id="MobiDB-lite"/>
    </source>
</evidence>
<keyword evidence="8" id="KW-1185">Reference proteome</keyword>
<dbReference type="InterPro" id="IPR053924">
    <property type="entry name" value="RecX_HTH_2nd"/>
</dbReference>
<dbReference type="AlphaFoldDB" id="A0A917E6T1"/>
<dbReference type="Pfam" id="PF02631">
    <property type="entry name" value="RecX_HTH2"/>
    <property type="match status" value="1"/>
</dbReference>
<comment type="caution">
    <text evidence="7">The sequence shown here is derived from an EMBL/GenBank/DDBJ whole genome shotgun (WGS) entry which is preliminary data.</text>
</comment>
<dbReference type="Gene3D" id="1.10.10.10">
    <property type="entry name" value="Winged helix-like DNA-binding domain superfamily/Winged helix DNA-binding domain"/>
    <property type="match status" value="1"/>
</dbReference>
<keyword evidence="4" id="KW-0963">Cytoplasm</keyword>
<evidence type="ECO:0000313" key="7">
    <source>
        <dbReference type="EMBL" id="GGE10254.1"/>
    </source>
</evidence>
<reference evidence="7" key="2">
    <citation type="submission" date="2020-09" db="EMBL/GenBank/DDBJ databases">
        <authorList>
            <person name="Sun Q."/>
            <person name="Zhou Y."/>
        </authorList>
    </citation>
    <scope>NUCLEOTIDE SEQUENCE</scope>
    <source>
        <strain evidence="7">CGMCC 1.15519</strain>
    </source>
</reference>
<comment type="subcellular location">
    <subcellularLocation>
        <location evidence="1">Cytoplasm</location>
    </subcellularLocation>
</comment>
<dbReference type="PANTHER" id="PTHR33602">
    <property type="entry name" value="REGULATORY PROTEIN RECX FAMILY PROTEIN"/>
    <property type="match status" value="1"/>
</dbReference>
<proteinExistence type="inferred from homology"/>
<dbReference type="EMBL" id="BMJM01000004">
    <property type="protein sequence ID" value="GGE10254.1"/>
    <property type="molecule type" value="Genomic_DNA"/>
</dbReference>
<sequence>MGPDSDEDSDKNFGPRRSKRAPKPREYKPREPRPLDAAQLQELAVGYAARYATTAAKLRRYLARKLGERLWIPAEPADIDSLVARITDLGYVDDRAYAASKARELGNRGFGKRRVQGALSAAGVSRDDAAAALAPEDEDVPDNPCTAAIAFARRRRFGPFARDGSSTDSARQRRELAAMARAGHDFDTARRVITAPNEAAALALLED</sequence>
<dbReference type="GO" id="GO:0005737">
    <property type="term" value="C:cytoplasm"/>
    <property type="evidence" value="ECO:0007669"/>
    <property type="project" value="UniProtKB-SubCell"/>
</dbReference>
<evidence type="ECO:0000256" key="1">
    <source>
        <dbReference type="ARBA" id="ARBA00004496"/>
    </source>
</evidence>
<gene>
    <name evidence="7" type="ORF">GCM10011529_15770</name>
</gene>
<evidence type="ECO:0000259" key="6">
    <source>
        <dbReference type="Pfam" id="PF02631"/>
    </source>
</evidence>